<sequence length="745" mass="77631">MKSFPQKTIRIFINATILLAASTASYAAETVCNDNGGAGFPFAVSSTTNINIPFLFGDVSEVFDINIFTDITKFYPGDLTARVTSPQGTTVELFERPGTALDEATTGPPYGCDQNDIIVTFDDEAGIGTNIENICGNGAPSIGGTFLSHLPAPNNLSAIDGEDPSGTWAFQLVHAEPFDPGNLNNVCITAAFAAVTFDKLVSTNNTCSDTLDTLTVTSGTDVYYCYTVSNPSTETFSINLGDAIDDQGHDISALETTYAQNASQTVVIGPITAGSTALPDNITTVNNAQVTATFATANFNGTLITDETASLTVNASPPPPSATGAKQLYFDAINTVSPDLTRVVPGGNTQTGNIDTLVLNQNLSFATPFTMTSGSTVNVQLRMRRRNGGGARTLQVQLINGGTGTVIGTGSTASVNAAGWQTVIVPINIGAAGATFTAGEFVRIVVDNIPATNGNIQIRTLDGVVRSEVQIPTSTVINVDTVAVFTAAYPAVTQLSSYEPTNTVYIRATVSDPFGNADITSADITITDSATAVRVNSAAMTSVATPTGATRIYEYQYTIPATPDGYWDLSVTANEGAETTISHTAQATMVVGSPAITISKNSGVLSDPINASNPKAIPGSIVNYTINASNAGFGYVDTNTFVVTDPLSPDVTFFFGSPVTPITFTDGTIPSGLSYTFSSLGSATDDIDFSNNGGVSFITPTTDASGFDTTSPPINYIQINPKGGFRGSDGINIPSVQLDFRVRVQ</sequence>
<dbReference type="SUPFAM" id="SSF49785">
    <property type="entry name" value="Galactose-binding domain-like"/>
    <property type="match status" value="1"/>
</dbReference>
<dbReference type="AlphaFoldDB" id="A0A3B0W794"/>
<dbReference type="InterPro" id="IPR008979">
    <property type="entry name" value="Galactose-bd-like_sf"/>
</dbReference>
<proteinExistence type="predicted"/>
<dbReference type="EMBL" id="UOFD01000035">
    <property type="protein sequence ID" value="VAW51765.1"/>
    <property type="molecule type" value="Genomic_DNA"/>
</dbReference>
<reference evidence="1" key="1">
    <citation type="submission" date="2018-06" db="EMBL/GenBank/DDBJ databases">
        <authorList>
            <person name="Zhirakovskaya E."/>
        </authorList>
    </citation>
    <scope>NUCLEOTIDE SEQUENCE</scope>
</reference>
<protein>
    <recommendedName>
        <fullName evidence="2">P/Homo B domain-containing protein</fullName>
    </recommendedName>
</protein>
<evidence type="ECO:0000313" key="1">
    <source>
        <dbReference type="EMBL" id="VAW51765.1"/>
    </source>
</evidence>
<name>A0A3B0W794_9ZZZZ</name>
<organism evidence="1">
    <name type="scientific">hydrothermal vent metagenome</name>
    <dbReference type="NCBI Taxonomy" id="652676"/>
    <lineage>
        <taxon>unclassified sequences</taxon>
        <taxon>metagenomes</taxon>
        <taxon>ecological metagenomes</taxon>
    </lineage>
</organism>
<evidence type="ECO:0008006" key="2">
    <source>
        <dbReference type="Google" id="ProtNLM"/>
    </source>
</evidence>
<dbReference type="Gene3D" id="2.60.120.260">
    <property type="entry name" value="Galactose-binding domain-like"/>
    <property type="match status" value="1"/>
</dbReference>
<gene>
    <name evidence="1" type="ORF">MNBD_GAMMA06-1527</name>
</gene>
<accession>A0A3B0W794</accession>